<feature type="active site" description="Proton donor/acceptor" evidence="7">
    <location>
        <position position="147"/>
    </location>
</feature>
<dbReference type="GO" id="GO:0005576">
    <property type="term" value="C:extracellular region"/>
    <property type="evidence" value="ECO:0007669"/>
    <property type="project" value="TreeGrafter"/>
</dbReference>
<dbReference type="Proteomes" id="UP000658278">
    <property type="component" value="Unassembled WGS sequence"/>
</dbReference>
<evidence type="ECO:0000256" key="1">
    <source>
        <dbReference type="ARBA" id="ARBA00004752"/>
    </source>
</evidence>
<evidence type="ECO:0000256" key="3">
    <source>
        <dbReference type="ARBA" id="ARBA00022679"/>
    </source>
</evidence>
<feature type="region of interest" description="Disordered" evidence="8">
    <location>
        <begin position="194"/>
        <end position="216"/>
    </location>
</feature>
<evidence type="ECO:0000256" key="6">
    <source>
        <dbReference type="ARBA" id="ARBA00023316"/>
    </source>
</evidence>
<keyword evidence="12" id="KW-1185">Reference proteome</keyword>
<comment type="caution">
    <text evidence="11">The sequence shown here is derived from an EMBL/GenBank/DDBJ whole genome shotgun (WGS) entry which is preliminary data.</text>
</comment>
<dbReference type="GO" id="GO:0071555">
    <property type="term" value="P:cell wall organization"/>
    <property type="evidence" value="ECO:0007669"/>
    <property type="project" value="UniProtKB-UniRule"/>
</dbReference>
<dbReference type="AlphaFoldDB" id="A0A934R7R5"/>
<proteinExistence type="inferred from homology"/>
<dbReference type="EMBL" id="JAENII010000001">
    <property type="protein sequence ID" value="MBK1825488.1"/>
    <property type="molecule type" value="Genomic_DNA"/>
</dbReference>
<dbReference type="InterPro" id="IPR038063">
    <property type="entry name" value="Transpep_catalytic_dom"/>
</dbReference>
<name>A0A934R7R5_9BACT</name>
<keyword evidence="5 7" id="KW-0573">Peptidoglycan synthesis</keyword>
<dbReference type="PANTHER" id="PTHR30582:SF2">
    <property type="entry name" value="L,D-TRANSPEPTIDASE YCIB-RELATED"/>
    <property type="match status" value="1"/>
</dbReference>
<dbReference type="PROSITE" id="PS52029">
    <property type="entry name" value="LD_TPASE"/>
    <property type="match status" value="1"/>
</dbReference>
<dbReference type="InterPro" id="IPR050979">
    <property type="entry name" value="LD-transpeptidase"/>
</dbReference>
<dbReference type="Pfam" id="PF03734">
    <property type="entry name" value="YkuD"/>
    <property type="match status" value="1"/>
</dbReference>
<evidence type="ECO:0000313" key="11">
    <source>
        <dbReference type="EMBL" id="MBK1825488.1"/>
    </source>
</evidence>
<evidence type="ECO:0000256" key="5">
    <source>
        <dbReference type="ARBA" id="ARBA00022984"/>
    </source>
</evidence>
<comment type="pathway">
    <text evidence="1 7">Cell wall biogenesis; peptidoglycan biosynthesis.</text>
</comment>
<dbReference type="GO" id="GO:0008360">
    <property type="term" value="P:regulation of cell shape"/>
    <property type="evidence" value="ECO:0007669"/>
    <property type="project" value="UniProtKB-UniRule"/>
</dbReference>
<dbReference type="InterPro" id="IPR005490">
    <property type="entry name" value="LD_TPept_cat_dom"/>
</dbReference>
<dbReference type="RefSeq" id="WP_200275155.1">
    <property type="nucleotide sequence ID" value="NZ_JAENII010000001.1"/>
</dbReference>
<evidence type="ECO:0000256" key="8">
    <source>
        <dbReference type="SAM" id="MobiDB-lite"/>
    </source>
</evidence>
<dbReference type="PROSITE" id="PS51257">
    <property type="entry name" value="PROKAR_LIPOPROTEIN"/>
    <property type="match status" value="1"/>
</dbReference>
<sequence length="216" mass="23056">MTTPRGFTALLVASVAFATLVSCGPVTTTTVRKPQLYEWNDDGGPGEVAIRINLETQRASYTRGGRPIGWSYVATGTPGHSTPQGTFRITEKVIDKYSNAYGWIEDEFGNVVNGDAQPSTPVPAGCNYVPAPMPYWMRLTDWGIGMHAGLIPNPGTPASHGCIRLPKPFAPVLFSVVNVGTPVKIVKEKPALPAIPVDDPSSSTTTTYTLSNPTIP</sequence>
<evidence type="ECO:0000256" key="4">
    <source>
        <dbReference type="ARBA" id="ARBA00022960"/>
    </source>
</evidence>
<keyword evidence="4 7" id="KW-0133">Cell shape</keyword>
<dbReference type="GO" id="GO:0018104">
    <property type="term" value="P:peptidoglycan-protein cross-linking"/>
    <property type="evidence" value="ECO:0007669"/>
    <property type="project" value="TreeGrafter"/>
</dbReference>
<dbReference type="GO" id="GO:0016740">
    <property type="term" value="F:transferase activity"/>
    <property type="evidence" value="ECO:0007669"/>
    <property type="project" value="UniProtKB-KW"/>
</dbReference>
<keyword evidence="6 7" id="KW-0961">Cell wall biogenesis/degradation</keyword>
<keyword evidence="9" id="KW-0732">Signal</keyword>
<feature type="active site" description="Nucleophile" evidence="7">
    <location>
        <position position="162"/>
    </location>
</feature>
<feature type="chain" id="PRO_5036977875" evidence="9">
    <location>
        <begin position="19"/>
        <end position="216"/>
    </location>
</feature>
<dbReference type="Gene3D" id="2.40.440.10">
    <property type="entry name" value="L,D-transpeptidase catalytic domain-like"/>
    <property type="match status" value="1"/>
</dbReference>
<comment type="similarity">
    <text evidence="2">Belongs to the YkuD family.</text>
</comment>
<organism evidence="11 12">
    <name type="scientific">Haloferula rosea</name>
    <dbReference type="NCBI Taxonomy" id="490093"/>
    <lineage>
        <taxon>Bacteria</taxon>
        <taxon>Pseudomonadati</taxon>
        <taxon>Verrucomicrobiota</taxon>
        <taxon>Verrucomicrobiia</taxon>
        <taxon>Verrucomicrobiales</taxon>
        <taxon>Verrucomicrobiaceae</taxon>
        <taxon>Haloferula</taxon>
    </lineage>
</organism>
<dbReference type="SUPFAM" id="SSF141523">
    <property type="entry name" value="L,D-transpeptidase catalytic domain-like"/>
    <property type="match status" value="1"/>
</dbReference>
<evidence type="ECO:0000256" key="2">
    <source>
        <dbReference type="ARBA" id="ARBA00005992"/>
    </source>
</evidence>
<evidence type="ECO:0000256" key="9">
    <source>
        <dbReference type="SAM" id="SignalP"/>
    </source>
</evidence>
<gene>
    <name evidence="11" type="ORF">JIN81_00530</name>
</gene>
<protein>
    <submittedName>
        <fullName evidence="11">L,D-transpeptidase family protein</fullName>
    </submittedName>
</protein>
<feature type="domain" description="L,D-TPase catalytic" evidence="10">
    <location>
        <begin position="48"/>
        <end position="186"/>
    </location>
</feature>
<feature type="signal peptide" evidence="9">
    <location>
        <begin position="1"/>
        <end position="18"/>
    </location>
</feature>
<reference evidence="11" key="1">
    <citation type="submission" date="2021-01" db="EMBL/GenBank/DDBJ databases">
        <title>Modified the classification status of verrucomicrobia.</title>
        <authorList>
            <person name="Feng X."/>
        </authorList>
    </citation>
    <scope>NUCLEOTIDE SEQUENCE</scope>
    <source>
        <strain evidence="11">KCTC 22201</strain>
    </source>
</reference>
<dbReference type="CDD" id="cd16913">
    <property type="entry name" value="YkuD_like"/>
    <property type="match status" value="1"/>
</dbReference>
<accession>A0A934R7R5</accession>
<evidence type="ECO:0000313" key="12">
    <source>
        <dbReference type="Proteomes" id="UP000658278"/>
    </source>
</evidence>
<dbReference type="GO" id="GO:0071972">
    <property type="term" value="F:peptidoglycan L,D-transpeptidase activity"/>
    <property type="evidence" value="ECO:0007669"/>
    <property type="project" value="TreeGrafter"/>
</dbReference>
<evidence type="ECO:0000259" key="10">
    <source>
        <dbReference type="PROSITE" id="PS52029"/>
    </source>
</evidence>
<keyword evidence="3" id="KW-0808">Transferase</keyword>
<evidence type="ECO:0000256" key="7">
    <source>
        <dbReference type="PROSITE-ProRule" id="PRU01373"/>
    </source>
</evidence>
<dbReference type="PANTHER" id="PTHR30582">
    <property type="entry name" value="L,D-TRANSPEPTIDASE"/>
    <property type="match status" value="1"/>
</dbReference>
<feature type="compositionally biased region" description="Low complexity" evidence="8">
    <location>
        <begin position="201"/>
        <end position="216"/>
    </location>
</feature>